<evidence type="ECO:0000313" key="2">
    <source>
        <dbReference type="EnsemblFungi" id="PTTG_27612-t43_1-p1"/>
    </source>
</evidence>
<gene>
    <name evidence="1" type="ORF">PTTG_27612</name>
</gene>
<proteinExistence type="predicted"/>
<reference evidence="2 3" key="3">
    <citation type="journal article" date="2017" name="G3 (Bethesda)">
        <title>Comparative analysis highlights variable genome content of wheat rusts and divergence of the mating loci.</title>
        <authorList>
            <person name="Cuomo C.A."/>
            <person name="Bakkeren G."/>
            <person name="Khalil H.B."/>
            <person name="Panwar V."/>
            <person name="Joly D."/>
            <person name="Linning R."/>
            <person name="Sakthikumar S."/>
            <person name="Song X."/>
            <person name="Adiconis X."/>
            <person name="Fan L."/>
            <person name="Goldberg J.M."/>
            <person name="Levin J.Z."/>
            <person name="Young S."/>
            <person name="Zeng Q."/>
            <person name="Anikster Y."/>
            <person name="Bruce M."/>
            <person name="Wang M."/>
            <person name="Yin C."/>
            <person name="McCallum B."/>
            <person name="Szabo L.J."/>
            <person name="Hulbert S."/>
            <person name="Chen X."/>
            <person name="Fellers J.P."/>
        </authorList>
    </citation>
    <scope>NUCLEOTIDE SEQUENCE</scope>
    <source>
        <strain evidence="3">Isolate 1-1 / race 1 (BBBD)</strain>
        <strain evidence="2">isolate 1-1 / race 1 (BBBD)</strain>
    </source>
</reference>
<dbReference type="Proteomes" id="UP000005240">
    <property type="component" value="Unassembled WGS sequence"/>
</dbReference>
<sequence length="73" mass="8261">MSSPAKPGQPRWNAYRKPNYHLDRCARLIVNGGTTGLPKRSMFTSPNVPDYKNPPDHAVITLKKLSELINTWL</sequence>
<accession>A0A180GJ46</accession>
<protein>
    <submittedName>
        <fullName evidence="1 2">Uncharacterized protein</fullName>
    </submittedName>
</protein>
<name>A0A180GJ46_PUCT1</name>
<organism evidence="1">
    <name type="scientific">Puccinia triticina (isolate 1-1 / race 1 (BBBD))</name>
    <name type="common">Brown leaf rust fungus</name>
    <dbReference type="NCBI Taxonomy" id="630390"/>
    <lineage>
        <taxon>Eukaryota</taxon>
        <taxon>Fungi</taxon>
        <taxon>Dikarya</taxon>
        <taxon>Basidiomycota</taxon>
        <taxon>Pucciniomycotina</taxon>
        <taxon>Pucciniomycetes</taxon>
        <taxon>Pucciniales</taxon>
        <taxon>Pucciniaceae</taxon>
        <taxon>Puccinia</taxon>
    </lineage>
</organism>
<dbReference type="AlphaFoldDB" id="A0A180GJ46"/>
<evidence type="ECO:0000313" key="1">
    <source>
        <dbReference type="EMBL" id="OAV92459.1"/>
    </source>
</evidence>
<reference evidence="2" key="4">
    <citation type="submission" date="2025-05" db="UniProtKB">
        <authorList>
            <consortium name="EnsemblFungi"/>
        </authorList>
    </citation>
    <scope>IDENTIFICATION</scope>
    <source>
        <strain evidence="2">isolate 1-1 / race 1 (BBBD)</strain>
    </source>
</reference>
<keyword evidence="3" id="KW-1185">Reference proteome</keyword>
<evidence type="ECO:0000313" key="3">
    <source>
        <dbReference type="Proteomes" id="UP000005240"/>
    </source>
</evidence>
<dbReference type="EnsemblFungi" id="PTTG_27612-t43_1">
    <property type="protein sequence ID" value="PTTG_27612-t43_1-p1"/>
    <property type="gene ID" value="PTTG_27612"/>
</dbReference>
<reference evidence="1" key="1">
    <citation type="submission" date="2009-11" db="EMBL/GenBank/DDBJ databases">
        <authorList>
            <consortium name="The Broad Institute Genome Sequencing Platform"/>
            <person name="Ward D."/>
            <person name="Feldgarden M."/>
            <person name="Earl A."/>
            <person name="Young S.K."/>
            <person name="Zeng Q."/>
            <person name="Koehrsen M."/>
            <person name="Alvarado L."/>
            <person name="Berlin A."/>
            <person name="Bochicchio J."/>
            <person name="Borenstein D."/>
            <person name="Chapman S.B."/>
            <person name="Chen Z."/>
            <person name="Engels R."/>
            <person name="Freedman E."/>
            <person name="Gellesch M."/>
            <person name="Goldberg J."/>
            <person name="Griggs A."/>
            <person name="Gujja S."/>
            <person name="Heilman E."/>
            <person name="Heiman D."/>
            <person name="Hepburn T."/>
            <person name="Howarth C."/>
            <person name="Jen D."/>
            <person name="Larson L."/>
            <person name="Lewis B."/>
            <person name="Mehta T."/>
            <person name="Park D."/>
            <person name="Pearson M."/>
            <person name="Roberts A."/>
            <person name="Saif S."/>
            <person name="Shea T."/>
            <person name="Shenoy N."/>
            <person name="Sisk P."/>
            <person name="Stolte C."/>
            <person name="Sykes S."/>
            <person name="Thomson T."/>
            <person name="Walk T."/>
            <person name="White J."/>
            <person name="Yandava C."/>
            <person name="Izard J."/>
            <person name="Baranova O.V."/>
            <person name="Blanton J.M."/>
            <person name="Tanner A.C."/>
            <person name="Dewhirst F.E."/>
            <person name="Haas B."/>
            <person name="Nusbaum C."/>
            <person name="Birren B."/>
        </authorList>
    </citation>
    <scope>NUCLEOTIDE SEQUENCE [LARGE SCALE GENOMIC DNA]</scope>
    <source>
        <strain evidence="1">1-1 BBBD Race 1</strain>
    </source>
</reference>
<dbReference type="VEuPathDB" id="FungiDB:PTTG_27612"/>
<dbReference type="EMBL" id="ADAS02000063">
    <property type="protein sequence ID" value="OAV92459.1"/>
    <property type="molecule type" value="Genomic_DNA"/>
</dbReference>
<reference evidence="1" key="2">
    <citation type="submission" date="2016-05" db="EMBL/GenBank/DDBJ databases">
        <title>Comparative analysis highlights variable genome content of wheat rusts and divergence of the mating loci.</title>
        <authorList>
            <person name="Cuomo C.A."/>
            <person name="Bakkeren G."/>
            <person name="Szabo L."/>
            <person name="Khalil H."/>
            <person name="Joly D."/>
            <person name="Goldberg J."/>
            <person name="Young S."/>
            <person name="Zeng Q."/>
            <person name="Fellers J."/>
        </authorList>
    </citation>
    <scope>NUCLEOTIDE SEQUENCE [LARGE SCALE GENOMIC DNA]</scope>
    <source>
        <strain evidence="1">1-1 BBBD Race 1</strain>
    </source>
</reference>